<dbReference type="PROSITE" id="PS50977">
    <property type="entry name" value="HTH_TETR_2"/>
    <property type="match status" value="1"/>
</dbReference>
<dbReference type="SUPFAM" id="SSF46689">
    <property type="entry name" value="Homeodomain-like"/>
    <property type="match status" value="1"/>
</dbReference>
<dbReference type="Proteomes" id="UP001596915">
    <property type="component" value="Unassembled WGS sequence"/>
</dbReference>
<feature type="domain" description="HTH tetR-type" evidence="4">
    <location>
        <begin position="17"/>
        <end position="77"/>
    </location>
</feature>
<evidence type="ECO:0000256" key="2">
    <source>
        <dbReference type="PROSITE-ProRule" id="PRU00335"/>
    </source>
</evidence>
<feature type="DNA-binding region" description="H-T-H motif" evidence="2">
    <location>
        <begin position="40"/>
        <end position="59"/>
    </location>
</feature>
<evidence type="ECO:0000256" key="3">
    <source>
        <dbReference type="SAM" id="MobiDB-lite"/>
    </source>
</evidence>
<keyword evidence="1 2" id="KW-0238">DNA-binding</keyword>
<dbReference type="Gene3D" id="1.10.357.10">
    <property type="entry name" value="Tetracycline Repressor, domain 2"/>
    <property type="match status" value="1"/>
</dbReference>
<dbReference type="InterPro" id="IPR001647">
    <property type="entry name" value="HTH_TetR"/>
</dbReference>
<evidence type="ECO:0000313" key="5">
    <source>
        <dbReference type="EMBL" id="MFD0626788.1"/>
    </source>
</evidence>
<evidence type="ECO:0000313" key="6">
    <source>
        <dbReference type="Proteomes" id="UP001596915"/>
    </source>
</evidence>
<sequence length="208" mass="22996">MQNTSNTRGASRDPRARRTRAQLRRAVLDLSTERDLDTVTMADIAERAEVNRATVYLHYKDREDLLLDATDSTMSGIVDAVRACRLTAAAGLPTAESDPAPGHLVKLFTHVDRHRALYGRMLGEDGSPRFIARLQRRLAQAWYEQLTAADAEKPAEGDLLARAHYVSGGLVALITQWAQGEFDTDGNSTDTAVQHLSHLTWSMIQGRA</sequence>
<proteinExistence type="predicted"/>
<comment type="caution">
    <text evidence="5">The sequence shown here is derived from an EMBL/GenBank/DDBJ whole genome shotgun (WGS) entry which is preliminary data.</text>
</comment>
<gene>
    <name evidence="5" type="ORF">ACFQ2K_32915</name>
</gene>
<dbReference type="PANTHER" id="PTHR43479:SF7">
    <property type="entry name" value="TETR-FAMILY TRANSCRIPTIONAL REGULATOR"/>
    <property type="match status" value="1"/>
</dbReference>
<dbReference type="Pfam" id="PF00440">
    <property type="entry name" value="TetR_N"/>
    <property type="match status" value="1"/>
</dbReference>
<dbReference type="PANTHER" id="PTHR43479">
    <property type="entry name" value="ACREF/ENVCD OPERON REPRESSOR-RELATED"/>
    <property type="match status" value="1"/>
</dbReference>
<dbReference type="Pfam" id="PF14278">
    <property type="entry name" value="TetR_C_8"/>
    <property type="match status" value="1"/>
</dbReference>
<dbReference type="InterPro" id="IPR050624">
    <property type="entry name" value="HTH-type_Tx_Regulator"/>
</dbReference>
<dbReference type="InterPro" id="IPR009057">
    <property type="entry name" value="Homeodomain-like_sf"/>
</dbReference>
<reference evidence="6" key="1">
    <citation type="journal article" date="2019" name="Int. J. Syst. Evol. Microbiol.">
        <title>The Global Catalogue of Microorganisms (GCM) 10K type strain sequencing project: providing services to taxonomists for standard genome sequencing and annotation.</title>
        <authorList>
            <consortium name="The Broad Institute Genomics Platform"/>
            <consortium name="The Broad Institute Genome Sequencing Center for Infectious Disease"/>
            <person name="Wu L."/>
            <person name="Ma J."/>
        </authorList>
    </citation>
    <scope>NUCLEOTIDE SEQUENCE [LARGE SCALE GENOMIC DNA]</scope>
    <source>
        <strain evidence="6">JCM 12607</strain>
    </source>
</reference>
<dbReference type="InterPro" id="IPR039532">
    <property type="entry name" value="TetR_C_Firmicutes"/>
</dbReference>
<keyword evidence="6" id="KW-1185">Reference proteome</keyword>
<organism evidence="5 6">
    <name type="scientific">Streptomyces sanglieri</name>
    <dbReference type="NCBI Taxonomy" id="193460"/>
    <lineage>
        <taxon>Bacteria</taxon>
        <taxon>Bacillati</taxon>
        <taxon>Actinomycetota</taxon>
        <taxon>Actinomycetes</taxon>
        <taxon>Kitasatosporales</taxon>
        <taxon>Streptomycetaceae</taxon>
        <taxon>Streptomyces</taxon>
    </lineage>
</organism>
<protein>
    <submittedName>
        <fullName evidence="5">TetR/AcrR family transcriptional regulator</fullName>
    </submittedName>
</protein>
<feature type="region of interest" description="Disordered" evidence="3">
    <location>
        <begin position="1"/>
        <end position="20"/>
    </location>
</feature>
<dbReference type="EMBL" id="JBHTGL010000008">
    <property type="protein sequence ID" value="MFD0626788.1"/>
    <property type="molecule type" value="Genomic_DNA"/>
</dbReference>
<accession>A0ABW2X192</accession>
<evidence type="ECO:0000259" key="4">
    <source>
        <dbReference type="PROSITE" id="PS50977"/>
    </source>
</evidence>
<evidence type="ECO:0000256" key="1">
    <source>
        <dbReference type="ARBA" id="ARBA00023125"/>
    </source>
</evidence>
<name>A0ABW2X192_9ACTN</name>